<evidence type="ECO:0000313" key="3">
    <source>
        <dbReference type="Proteomes" id="UP000547973"/>
    </source>
</evidence>
<gene>
    <name evidence="2" type="ORF">BKA03_002191</name>
</gene>
<protein>
    <submittedName>
        <fullName evidence="2">Putative DNA-binding mobile mystery protein A</fullName>
    </submittedName>
</protein>
<dbReference type="Gene3D" id="1.10.260.40">
    <property type="entry name" value="lambda repressor-like DNA-binding domains"/>
    <property type="match status" value="1"/>
</dbReference>
<evidence type="ECO:0000259" key="1">
    <source>
        <dbReference type="PROSITE" id="PS50943"/>
    </source>
</evidence>
<proteinExistence type="predicted"/>
<organism evidence="2 3">
    <name type="scientific">Demequina lutea</name>
    <dbReference type="NCBI Taxonomy" id="431489"/>
    <lineage>
        <taxon>Bacteria</taxon>
        <taxon>Bacillati</taxon>
        <taxon>Actinomycetota</taxon>
        <taxon>Actinomycetes</taxon>
        <taxon>Micrococcales</taxon>
        <taxon>Demequinaceae</taxon>
        <taxon>Demequina</taxon>
    </lineage>
</organism>
<name>A0A7Y9ZB10_9MICO</name>
<evidence type="ECO:0000313" key="2">
    <source>
        <dbReference type="EMBL" id="NYI42072.1"/>
    </source>
</evidence>
<feature type="domain" description="HTH cro/C1-type" evidence="1">
    <location>
        <begin position="33"/>
        <end position="89"/>
    </location>
</feature>
<dbReference type="RefSeq" id="WP_062076238.1">
    <property type="nucleotide sequence ID" value="NZ_BBRC01000022.1"/>
</dbReference>
<dbReference type="SMART" id="SM00530">
    <property type="entry name" value="HTH_XRE"/>
    <property type="match status" value="1"/>
</dbReference>
<dbReference type="PROSITE" id="PS50943">
    <property type="entry name" value="HTH_CROC1"/>
    <property type="match status" value="1"/>
</dbReference>
<dbReference type="CDD" id="cd00093">
    <property type="entry name" value="HTH_XRE"/>
    <property type="match status" value="1"/>
</dbReference>
<dbReference type="Proteomes" id="UP000547973">
    <property type="component" value="Unassembled WGS sequence"/>
</dbReference>
<dbReference type="InterPro" id="IPR013435">
    <property type="entry name" value="Mobile_mystery_prot_A"/>
</dbReference>
<dbReference type="EMBL" id="JACBZO010000001">
    <property type="protein sequence ID" value="NYI42072.1"/>
    <property type="molecule type" value="Genomic_DNA"/>
</dbReference>
<reference evidence="2 3" key="1">
    <citation type="submission" date="2020-07" db="EMBL/GenBank/DDBJ databases">
        <title>Sequencing the genomes of 1000 actinobacteria strains.</title>
        <authorList>
            <person name="Klenk H.-P."/>
        </authorList>
    </citation>
    <scope>NUCLEOTIDE SEQUENCE [LARGE SCALE GENOMIC DNA]</scope>
    <source>
        <strain evidence="2 3">DSM 19970</strain>
    </source>
</reference>
<keyword evidence="2" id="KW-0238">DNA-binding</keyword>
<dbReference type="NCBIfam" id="TIGR02612">
    <property type="entry name" value="mob_myst_A"/>
    <property type="match status" value="1"/>
</dbReference>
<dbReference type="InterPro" id="IPR001387">
    <property type="entry name" value="Cro/C1-type_HTH"/>
</dbReference>
<dbReference type="AlphaFoldDB" id="A0A7Y9ZB10"/>
<accession>A0A7Y9ZB10</accession>
<dbReference type="SUPFAM" id="SSF47413">
    <property type="entry name" value="lambda repressor-like DNA-binding domains"/>
    <property type="match status" value="1"/>
</dbReference>
<dbReference type="OrthoDB" id="6401124at2"/>
<sequence length="164" mass="18248">MMQPRARRQLDQRKSQMHTLPAEVFARPQAGWLRAVRDALGMPTRDMAARLGVTSMAISKLEASERAGTIGLDTLTRAADALGCDVVYALVPRVPLELQMHRQAEGVARAELGPVATTMALEDQSLNAQATQSLVEDRIAELIDSRSLWRTEQYRTEQYMVTEP</sequence>
<keyword evidence="3" id="KW-1185">Reference proteome</keyword>
<comment type="caution">
    <text evidence="2">The sequence shown here is derived from an EMBL/GenBank/DDBJ whole genome shotgun (WGS) entry which is preliminary data.</text>
</comment>
<dbReference type="GO" id="GO:0003677">
    <property type="term" value="F:DNA binding"/>
    <property type="evidence" value="ECO:0007669"/>
    <property type="project" value="UniProtKB-KW"/>
</dbReference>
<dbReference type="InterPro" id="IPR010982">
    <property type="entry name" value="Lambda_DNA-bd_dom_sf"/>
</dbReference>
<dbReference type="Pfam" id="PF01381">
    <property type="entry name" value="HTH_3"/>
    <property type="match status" value="1"/>
</dbReference>